<keyword evidence="5 7" id="KW-0472">Membrane</keyword>
<dbReference type="InterPro" id="IPR001708">
    <property type="entry name" value="YidC/ALB3/OXA1/COX18"/>
</dbReference>
<feature type="transmembrane region" description="Helical" evidence="7">
    <location>
        <begin position="196"/>
        <end position="217"/>
    </location>
</feature>
<sequence length="350" mass="38767">MLCRASFSRPLHPLRGGPRHVPASLGRRYFVKNLCDGFLDLAIALPYPPDVPAYSVTIILVTVLSRFALLPASIWAKHRANRLEEKVLPALRELKPIIARQEFEAMQRERIVAEKEELIKIHDKRCRAIMEARRKELCTVHNCGPILTMAAPALAQLPVFVVMTVMFARLSVDPTSPFDSESFLTLTTLNHPDPTMTLPVVLGLLSMANVDAASWVFNSYEVQMQKELREKKEKLAAEQGVRHIDPKQIIKTGMRGLSVARIGLGAIAPGAVSLYWVTSAAFGLSQSWVLAYMDVRRKRLLYEGDAVPQAESSPAPRRPAATSGSATALDALKGPQVQPTHSAKKLKRRP</sequence>
<dbReference type="PANTHER" id="PTHR12428">
    <property type="entry name" value="OXA1"/>
    <property type="match status" value="1"/>
</dbReference>
<evidence type="ECO:0000256" key="1">
    <source>
        <dbReference type="ARBA" id="ARBA00004141"/>
    </source>
</evidence>
<comment type="caution">
    <text evidence="8">The sequence shown here is derived from an EMBL/GenBank/DDBJ whole genome shotgun (WGS) entry which is preliminary data.</text>
</comment>
<feature type="region of interest" description="Disordered" evidence="6">
    <location>
        <begin position="307"/>
        <end position="350"/>
    </location>
</feature>
<keyword evidence="9" id="KW-1185">Reference proteome</keyword>
<evidence type="ECO:0000256" key="3">
    <source>
        <dbReference type="ARBA" id="ARBA00022692"/>
    </source>
</evidence>
<evidence type="ECO:0008006" key="10">
    <source>
        <dbReference type="Google" id="ProtNLM"/>
    </source>
</evidence>
<proteinExistence type="inferred from homology"/>
<evidence type="ECO:0000256" key="2">
    <source>
        <dbReference type="ARBA" id="ARBA00009877"/>
    </source>
</evidence>
<accession>A0ABR3AB15</accession>
<evidence type="ECO:0000256" key="4">
    <source>
        <dbReference type="ARBA" id="ARBA00022989"/>
    </source>
</evidence>
<feature type="transmembrane region" description="Helical" evidence="7">
    <location>
        <begin position="143"/>
        <end position="168"/>
    </location>
</feature>
<organism evidence="8 9">
    <name type="scientific">Marasmius tenuissimus</name>
    <dbReference type="NCBI Taxonomy" id="585030"/>
    <lineage>
        <taxon>Eukaryota</taxon>
        <taxon>Fungi</taxon>
        <taxon>Dikarya</taxon>
        <taxon>Basidiomycota</taxon>
        <taxon>Agaricomycotina</taxon>
        <taxon>Agaricomycetes</taxon>
        <taxon>Agaricomycetidae</taxon>
        <taxon>Agaricales</taxon>
        <taxon>Marasmiineae</taxon>
        <taxon>Marasmiaceae</taxon>
        <taxon>Marasmius</taxon>
    </lineage>
</organism>
<gene>
    <name evidence="8" type="ORF">AAF712_001896</name>
</gene>
<keyword evidence="4 7" id="KW-1133">Transmembrane helix</keyword>
<evidence type="ECO:0000256" key="5">
    <source>
        <dbReference type="ARBA" id="ARBA00023136"/>
    </source>
</evidence>
<comment type="similarity">
    <text evidence="2">Belongs to the OXA1/ALB3/YidC family.</text>
</comment>
<evidence type="ECO:0000256" key="6">
    <source>
        <dbReference type="SAM" id="MobiDB-lite"/>
    </source>
</evidence>
<dbReference type="Proteomes" id="UP001437256">
    <property type="component" value="Unassembled WGS sequence"/>
</dbReference>
<keyword evidence="3 7" id="KW-0812">Transmembrane</keyword>
<dbReference type="EMBL" id="JBBXMP010000005">
    <property type="protein sequence ID" value="KAL0070675.1"/>
    <property type="molecule type" value="Genomic_DNA"/>
</dbReference>
<feature type="transmembrane region" description="Helical" evidence="7">
    <location>
        <begin position="252"/>
        <end position="268"/>
    </location>
</feature>
<feature type="transmembrane region" description="Helical" evidence="7">
    <location>
        <begin position="53"/>
        <end position="76"/>
    </location>
</feature>
<reference evidence="8 9" key="1">
    <citation type="submission" date="2024-05" db="EMBL/GenBank/DDBJ databases">
        <title>A draft genome resource for the thread blight pathogen Marasmius tenuissimus strain MS-2.</title>
        <authorList>
            <person name="Yulfo-Soto G.E."/>
            <person name="Baruah I.K."/>
            <person name="Amoako-Attah I."/>
            <person name="Bukari Y."/>
            <person name="Meinhardt L.W."/>
            <person name="Bailey B.A."/>
            <person name="Cohen S.P."/>
        </authorList>
    </citation>
    <scope>NUCLEOTIDE SEQUENCE [LARGE SCALE GENOMIC DNA]</scope>
    <source>
        <strain evidence="8 9">MS-2</strain>
    </source>
</reference>
<comment type="subcellular location">
    <subcellularLocation>
        <location evidence="1">Membrane</location>
        <topology evidence="1">Multi-pass membrane protein</topology>
    </subcellularLocation>
</comment>
<evidence type="ECO:0000256" key="7">
    <source>
        <dbReference type="SAM" id="Phobius"/>
    </source>
</evidence>
<feature type="compositionally biased region" description="Low complexity" evidence="6">
    <location>
        <begin position="308"/>
        <end position="326"/>
    </location>
</feature>
<name>A0ABR3AB15_9AGAR</name>
<evidence type="ECO:0000313" key="9">
    <source>
        <dbReference type="Proteomes" id="UP001437256"/>
    </source>
</evidence>
<protein>
    <recommendedName>
        <fullName evidence="10">Cytochrome oxidase biogenesis protein</fullName>
    </recommendedName>
</protein>
<evidence type="ECO:0000313" key="8">
    <source>
        <dbReference type="EMBL" id="KAL0070675.1"/>
    </source>
</evidence>
<dbReference type="PANTHER" id="PTHR12428:SF65">
    <property type="entry name" value="CYTOCHROME C OXIDASE ASSEMBLY PROTEIN COX18, MITOCHONDRIAL"/>
    <property type="match status" value="1"/>
</dbReference>